<dbReference type="PROSITE" id="PS50011">
    <property type="entry name" value="PROTEIN_KINASE_DOM"/>
    <property type="match status" value="1"/>
</dbReference>
<dbReference type="PANTHER" id="PTHR44329">
    <property type="entry name" value="SERINE/THREONINE-PROTEIN KINASE TNNI3K-RELATED"/>
    <property type="match status" value="1"/>
</dbReference>
<dbReference type="PANTHER" id="PTHR44329:SF289">
    <property type="entry name" value="SERINE_THREONINE-PROTEIN KINASE VIK"/>
    <property type="match status" value="1"/>
</dbReference>
<dbReference type="EMBL" id="BMAT01002339">
    <property type="protein sequence ID" value="GFS05035.1"/>
    <property type="molecule type" value="Genomic_DNA"/>
</dbReference>
<reference evidence="2 3" key="1">
    <citation type="journal article" date="2021" name="Elife">
        <title>Chloroplast acquisition without the gene transfer in kleptoplastic sea slugs, Plakobranchus ocellatus.</title>
        <authorList>
            <person name="Maeda T."/>
            <person name="Takahashi S."/>
            <person name="Yoshida T."/>
            <person name="Shimamura S."/>
            <person name="Takaki Y."/>
            <person name="Nagai Y."/>
            <person name="Toyoda A."/>
            <person name="Suzuki Y."/>
            <person name="Arimoto A."/>
            <person name="Ishii H."/>
            <person name="Satoh N."/>
            <person name="Nishiyama T."/>
            <person name="Hasebe M."/>
            <person name="Maruyama T."/>
            <person name="Minagawa J."/>
            <person name="Obokata J."/>
            <person name="Shigenobu S."/>
        </authorList>
    </citation>
    <scope>NUCLEOTIDE SEQUENCE [LARGE SCALE GENOMIC DNA]</scope>
</reference>
<dbReference type="InterPro" id="IPR011009">
    <property type="entry name" value="Kinase-like_dom_sf"/>
</dbReference>
<dbReference type="Gene3D" id="1.10.510.10">
    <property type="entry name" value="Transferase(Phosphotransferase) domain 1"/>
    <property type="match status" value="2"/>
</dbReference>
<comment type="caution">
    <text evidence="2">The sequence shown here is derived from an EMBL/GenBank/DDBJ whole genome shotgun (WGS) entry which is preliminary data.</text>
</comment>
<evidence type="ECO:0000259" key="1">
    <source>
        <dbReference type="PROSITE" id="PS50011"/>
    </source>
</evidence>
<accession>A0AAV4I593</accession>
<dbReference type="GO" id="GO:0004674">
    <property type="term" value="F:protein serine/threonine kinase activity"/>
    <property type="evidence" value="ECO:0007669"/>
    <property type="project" value="TreeGrafter"/>
</dbReference>
<keyword evidence="3" id="KW-1185">Reference proteome</keyword>
<evidence type="ECO:0000313" key="3">
    <source>
        <dbReference type="Proteomes" id="UP000762676"/>
    </source>
</evidence>
<keyword evidence="2" id="KW-0808">Transferase</keyword>
<keyword evidence="2" id="KW-0418">Kinase</keyword>
<feature type="domain" description="Protein kinase" evidence="1">
    <location>
        <begin position="27"/>
        <end position="200"/>
    </location>
</feature>
<gene>
    <name evidence="2" type="ORF">ElyMa_001190100</name>
</gene>
<dbReference type="InterPro" id="IPR051681">
    <property type="entry name" value="Ser/Thr_Kinases-Pseudokinases"/>
</dbReference>
<evidence type="ECO:0000313" key="2">
    <source>
        <dbReference type="EMBL" id="GFS05035.1"/>
    </source>
</evidence>
<sequence length="200" mass="22239">MAQHFQPDDSMQIVDLKGGQFFPYYNLKCIRVLGEGHDGTVVLASSAGGLVAVKTVQRSESRPSRTRRFLVEVNAMRSLSHPYLVPCYQAAMCDAYFAYSMPYYPGGDLTSVLSGHHPMDTPTILRCMIECDVYALGVMCWVLVSKEETGVNVDYQSRMRASTGLHMSLRSALDQILEPNPAQRPTASKVLELFFIASVF</sequence>
<dbReference type="Pfam" id="PF00069">
    <property type="entry name" value="Pkinase"/>
    <property type="match status" value="1"/>
</dbReference>
<protein>
    <submittedName>
        <fullName evidence="2">Serine/threonine-protein kinase UCNL-like</fullName>
    </submittedName>
</protein>
<dbReference type="InterPro" id="IPR000719">
    <property type="entry name" value="Prot_kinase_dom"/>
</dbReference>
<proteinExistence type="predicted"/>
<dbReference type="GO" id="GO:0005524">
    <property type="term" value="F:ATP binding"/>
    <property type="evidence" value="ECO:0007669"/>
    <property type="project" value="InterPro"/>
</dbReference>
<organism evidence="2 3">
    <name type="scientific">Elysia marginata</name>
    <dbReference type="NCBI Taxonomy" id="1093978"/>
    <lineage>
        <taxon>Eukaryota</taxon>
        <taxon>Metazoa</taxon>
        <taxon>Spiralia</taxon>
        <taxon>Lophotrochozoa</taxon>
        <taxon>Mollusca</taxon>
        <taxon>Gastropoda</taxon>
        <taxon>Heterobranchia</taxon>
        <taxon>Euthyneura</taxon>
        <taxon>Panpulmonata</taxon>
        <taxon>Sacoglossa</taxon>
        <taxon>Placobranchoidea</taxon>
        <taxon>Plakobranchidae</taxon>
        <taxon>Elysia</taxon>
    </lineage>
</organism>
<dbReference type="AlphaFoldDB" id="A0AAV4I593"/>
<dbReference type="SUPFAM" id="SSF56112">
    <property type="entry name" value="Protein kinase-like (PK-like)"/>
    <property type="match status" value="1"/>
</dbReference>
<name>A0AAV4I593_9GAST</name>
<dbReference type="Proteomes" id="UP000762676">
    <property type="component" value="Unassembled WGS sequence"/>
</dbReference>